<evidence type="ECO:0000256" key="1">
    <source>
        <dbReference type="SAM" id="MobiDB-lite"/>
    </source>
</evidence>
<organism evidence="3">
    <name type="scientific">Triticum aestivum</name>
    <name type="common">Wheat</name>
    <dbReference type="NCBI Taxonomy" id="4565"/>
    <lineage>
        <taxon>Eukaryota</taxon>
        <taxon>Viridiplantae</taxon>
        <taxon>Streptophyta</taxon>
        <taxon>Embryophyta</taxon>
        <taxon>Tracheophyta</taxon>
        <taxon>Spermatophyta</taxon>
        <taxon>Magnoliopsida</taxon>
        <taxon>Liliopsida</taxon>
        <taxon>Poales</taxon>
        <taxon>Poaceae</taxon>
        <taxon>BOP clade</taxon>
        <taxon>Pooideae</taxon>
        <taxon>Triticodae</taxon>
        <taxon>Triticeae</taxon>
        <taxon>Triticinae</taxon>
        <taxon>Triticum</taxon>
    </lineage>
</organism>
<dbReference type="RefSeq" id="XP_044363188.1">
    <property type="nucleotide sequence ID" value="XM_044507253.1"/>
</dbReference>
<accession>A0A3B6HSH0</accession>
<dbReference type="Gramene" id="TraesCS4A02G111200.1">
    <property type="protein sequence ID" value="TraesCS4A02G111200.1.cds1"/>
    <property type="gene ID" value="TraesCS4A02G111200"/>
</dbReference>
<feature type="region of interest" description="Disordered" evidence="1">
    <location>
        <begin position="95"/>
        <end position="126"/>
    </location>
</feature>
<dbReference type="OrthoDB" id="686682at2759"/>
<dbReference type="Gramene" id="TraesPARA_EIv1.0_1284950.1">
    <property type="protein sequence ID" value="TraesPARA_EIv1.0_1284950.1.CDS1"/>
    <property type="gene ID" value="TraesPARA_EIv1.0_1284950"/>
</dbReference>
<dbReference type="Gramene" id="TraesCAD_scaffold_078807_01G000200.1">
    <property type="protein sequence ID" value="TraesCAD_scaffold_078807_01G000200.1"/>
    <property type="gene ID" value="TraesCAD_scaffold_078807_01G000200"/>
</dbReference>
<reference evidence="3" key="2">
    <citation type="submission" date="2018-10" db="UniProtKB">
        <authorList>
            <consortium name="EnsemblPlants"/>
        </authorList>
    </citation>
    <scope>IDENTIFICATION</scope>
</reference>
<dbReference type="PANTHER" id="PTHR31307:SF44">
    <property type="entry name" value="MYB_SANT-LIKE DNA-BINDING DOMAIN-CONTAINING PROTEIN"/>
    <property type="match status" value="1"/>
</dbReference>
<dbReference type="KEGG" id="taes:123085589"/>
<dbReference type="Gramene" id="TraesCLE_scaffold_074503_01G000200.1">
    <property type="protein sequence ID" value="TraesCLE_scaffold_074503_01G000200.1"/>
    <property type="gene ID" value="TraesCLE_scaffold_074503_01G000200"/>
</dbReference>
<dbReference type="InterPro" id="IPR044822">
    <property type="entry name" value="Myb_DNA-bind_4"/>
</dbReference>
<gene>
    <name evidence="3" type="primary">LOC123085589</name>
</gene>
<dbReference type="Gramene" id="TraesSTA4A03G02039010.1">
    <property type="protein sequence ID" value="TraesSTA4A03G02039010.1.CDS1"/>
    <property type="gene ID" value="TraesSTA4A03G02039010"/>
</dbReference>
<dbReference type="Gramene" id="TraesROB_scaffold_074438_01G000100.1">
    <property type="protein sequence ID" value="TraesROB_scaffold_074438_01G000100.1"/>
    <property type="gene ID" value="TraesROB_scaffold_074438_01G000100"/>
</dbReference>
<dbReference type="Gramene" id="TraesLDM4A03G02041830.1">
    <property type="protein sequence ID" value="TraesLDM4A03G02041830.1.CDS1"/>
    <property type="gene ID" value="TraesLDM4A03G02041830"/>
</dbReference>
<proteinExistence type="predicted"/>
<dbReference type="Gramene" id="TraesSYM4A03G02068850.1">
    <property type="protein sequence ID" value="TraesSYM4A03G02068850.1.CDS1"/>
    <property type="gene ID" value="TraesSYM4A03G02068850"/>
</dbReference>
<name>A0A3B6HSH0_WHEAT</name>
<sequence length="231" mass="25495">MHWSDEETSVLVDAWGPLYLGRNRGSLSMEEWDSVCRAVDAHHAAAGLDFSRNPAGCKRRISALKARYTEEAAKEQPTSAWRHFAHLRAFLADPSGGPPGFGAKKPEASVKKEKKKVEGASGSVGTTKVPAKRQFSSLRDILAKTPATVKEEEVVGCGCELVGGSAAGVSVTKLVAEMTRLAEVHERVEMERLKFMKEMLMMKMKEEEETEDVKLERKKVKAENEEQVHGN</sequence>
<dbReference type="SMR" id="A0A3B6HSH0"/>
<dbReference type="Gramene" id="TraesRN4A0100231900.1">
    <property type="protein sequence ID" value="TraesRN4A0100231900.1"/>
    <property type="gene ID" value="TraesRN4A0100231900"/>
</dbReference>
<feature type="compositionally biased region" description="Basic and acidic residues" evidence="1">
    <location>
        <begin position="221"/>
        <end position="231"/>
    </location>
</feature>
<protein>
    <recommendedName>
        <fullName evidence="2">Myb/SANT-like DNA-binding domain-containing protein</fullName>
    </recommendedName>
</protein>
<feature type="region of interest" description="Disordered" evidence="1">
    <location>
        <begin position="206"/>
        <end position="231"/>
    </location>
</feature>
<dbReference type="PANTHER" id="PTHR31307">
    <property type="entry name" value="TRIHELIX TRANSCRIPTION FACTOR ASIL2"/>
    <property type="match status" value="1"/>
</dbReference>
<reference evidence="3" key="1">
    <citation type="submission" date="2018-08" db="EMBL/GenBank/DDBJ databases">
        <authorList>
            <person name="Rossello M."/>
        </authorList>
    </citation>
    <scope>NUCLEOTIDE SEQUENCE [LARGE SCALE GENOMIC DNA]</scope>
    <source>
        <strain evidence="3">cv. Chinese Spring</strain>
    </source>
</reference>
<dbReference type="Gramene" id="TraesMAC4A03G02042740.1">
    <property type="protein sequence ID" value="TraesMAC4A03G02042740.1.CDS1"/>
    <property type="gene ID" value="TraesMAC4A03G02042740"/>
</dbReference>
<dbReference type="EnsemblPlants" id="TraesCS4A02G111200.1">
    <property type="protein sequence ID" value="TraesCS4A02G111200.1.cds1"/>
    <property type="gene ID" value="TraesCS4A02G111200"/>
</dbReference>
<evidence type="ECO:0000313" key="3">
    <source>
        <dbReference type="EnsemblPlants" id="TraesCS4A02G111200.1.cds1"/>
    </source>
</evidence>
<dbReference type="Gramene" id="TraesJUL4A03G02061980.1">
    <property type="protein sequence ID" value="TraesJUL4A03G02061980.1.CDS1"/>
    <property type="gene ID" value="TraesJUL4A03G02061980"/>
</dbReference>
<dbReference type="AlphaFoldDB" id="A0A3B6HSH0"/>
<dbReference type="GeneID" id="123085589"/>
<dbReference type="Gramene" id="TraesJAG4A03G02050280.1">
    <property type="protein sequence ID" value="TraesJAG4A03G02050280.1.CDS1"/>
    <property type="gene ID" value="TraesJAG4A03G02050280"/>
</dbReference>
<dbReference type="InterPro" id="IPR044823">
    <property type="entry name" value="ASIL1/2-like"/>
</dbReference>
<dbReference type="Gramene" id="TraesLAC4A03G01996830.1">
    <property type="protein sequence ID" value="TraesLAC4A03G01996830.1.CDS1"/>
    <property type="gene ID" value="TraesLAC4A03G01996830"/>
</dbReference>
<evidence type="ECO:0000313" key="4">
    <source>
        <dbReference type="Proteomes" id="UP000019116"/>
    </source>
</evidence>
<evidence type="ECO:0000259" key="2">
    <source>
        <dbReference type="Pfam" id="PF13837"/>
    </source>
</evidence>
<dbReference type="Proteomes" id="UP000019116">
    <property type="component" value="Chromosome 4A"/>
</dbReference>
<dbReference type="GO" id="GO:0000976">
    <property type="term" value="F:transcription cis-regulatory region binding"/>
    <property type="evidence" value="ECO:0000318"/>
    <property type="project" value="GO_Central"/>
</dbReference>
<dbReference type="Pfam" id="PF13837">
    <property type="entry name" value="Myb_DNA-bind_4"/>
    <property type="match status" value="1"/>
</dbReference>
<dbReference type="Gramene" id="TraesCS4A03G0229700.1">
    <property type="protein sequence ID" value="TraesCS4A03G0229700.1.CDS1"/>
    <property type="gene ID" value="TraesCS4A03G0229700"/>
</dbReference>
<feature type="domain" description="Myb/SANT-like DNA-binding" evidence="2">
    <location>
        <begin position="2"/>
        <end position="89"/>
    </location>
</feature>
<dbReference type="Gramene" id="TraesWEE_scaffold_028347_01G000300.1">
    <property type="protein sequence ID" value="TraesWEE_scaffold_028347_01G000300.1"/>
    <property type="gene ID" value="TraesWEE_scaffold_028347_01G000300"/>
</dbReference>
<feature type="compositionally biased region" description="Basic and acidic residues" evidence="1">
    <location>
        <begin position="104"/>
        <end position="118"/>
    </location>
</feature>
<keyword evidence="4" id="KW-1185">Reference proteome</keyword>
<dbReference type="GO" id="GO:0005634">
    <property type="term" value="C:nucleus"/>
    <property type="evidence" value="ECO:0000318"/>
    <property type="project" value="GO_Central"/>
</dbReference>